<reference evidence="1 2" key="1">
    <citation type="submission" date="2019-02" db="EMBL/GenBank/DDBJ databases">
        <title>Genome sequencing of the rare red list fungi Dentipellis fragilis.</title>
        <authorList>
            <person name="Buettner E."/>
            <person name="Kellner H."/>
        </authorList>
    </citation>
    <scope>NUCLEOTIDE SEQUENCE [LARGE SCALE GENOMIC DNA]</scope>
    <source>
        <strain evidence="1 2">DSM 105465</strain>
    </source>
</reference>
<protein>
    <submittedName>
        <fullName evidence="1">Uncharacterized protein</fullName>
    </submittedName>
</protein>
<keyword evidence="2" id="KW-1185">Reference proteome</keyword>
<name>A0A4Y9YCI9_9AGAM</name>
<dbReference type="AlphaFoldDB" id="A0A4Y9YCI9"/>
<dbReference type="Proteomes" id="UP000298327">
    <property type="component" value="Unassembled WGS sequence"/>
</dbReference>
<proteinExistence type="predicted"/>
<evidence type="ECO:0000313" key="1">
    <source>
        <dbReference type="EMBL" id="TFY58559.1"/>
    </source>
</evidence>
<gene>
    <name evidence="1" type="ORF">EVG20_g8102</name>
</gene>
<organism evidence="1 2">
    <name type="scientific">Dentipellis fragilis</name>
    <dbReference type="NCBI Taxonomy" id="205917"/>
    <lineage>
        <taxon>Eukaryota</taxon>
        <taxon>Fungi</taxon>
        <taxon>Dikarya</taxon>
        <taxon>Basidiomycota</taxon>
        <taxon>Agaricomycotina</taxon>
        <taxon>Agaricomycetes</taxon>
        <taxon>Russulales</taxon>
        <taxon>Hericiaceae</taxon>
        <taxon>Dentipellis</taxon>
    </lineage>
</organism>
<accession>A0A4Y9YCI9</accession>
<dbReference type="EMBL" id="SEOQ01000674">
    <property type="protein sequence ID" value="TFY58559.1"/>
    <property type="molecule type" value="Genomic_DNA"/>
</dbReference>
<comment type="caution">
    <text evidence="1">The sequence shown here is derived from an EMBL/GenBank/DDBJ whole genome shotgun (WGS) entry which is preliminary data.</text>
</comment>
<evidence type="ECO:0000313" key="2">
    <source>
        <dbReference type="Proteomes" id="UP000298327"/>
    </source>
</evidence>
<sequence>MTTGSALTQPRSPLRVNVQVSPIAIRRAPKGEPHHDVRVGLDKLKTVGDASEEFMKLCVADVAAIRVPGADEPLGYYEEDRKGTHTSEGESGDVPNGIIWSSVKLVAPTGVDLAEIGLTIRGFVPLEPSAHRPGRSRFTLAATSCDADHCVWCTFSSSGSLAAAFLEWTTEELTGLSCSNGQYAAITKKL</sequence>